<evidence type="ECO:0000256" key="1">
    <source>
        <dbReference type="SAM" id="MobiDB-lite"/>
    </source>
</evidence>
<protein>
    <submittedName>
        <fullName evidence="2">Uncharacterized protein</fullName>
    </submittedName>
</protein>
<sequence>MEGIVSGSLACNIAGDIRIDMQRKKDVPDDVGTSFLKNKNERERYS</sequence>
<evidence type="ECO:0000313" key="2">
    <source>
        <dbReference type="EMBL" id="MDR6243808.1"/>
    </source>
</evidence>
<dbReference type="Proteomes" id="UP001185028">
    <property type="component" value="Unassembled WGS sequence"/>
</dbReference>
<evidence type="ECO:0000313" key="3">
    <source>
        <dbReference type="Proteomes" id="UP001185028"/>
    </source>
</evidence>
<dbReference type="RefSeq" id="WP_188776999.1">
    <property type="nucleotide sequence ID" value="NZ_BMMB01000008.1"/>
</dbReference>
<gene>
    <name evidence="2" type="ORF">JOC58_001701</name>
</gene>
<reference evidence="2 3" key="1">
    <citation type="submission" date="2023-07" db="EMBL/GenBank/DDBJ databases">
        <title>Genomic Encyclopedia of Type Strains, Phase IV (KMG-IV): sequencing the most valuable type-strain genomes for metagenomic binning, comparative biology and taxonomic classification.</title>
        <authorList>
            <person name="Goeker M."/>
        </authorList>
    </citation>
    <scope>NUCLEOTIDE SEQUENCE [LARGE SCALE GENOMIC DNA]</scope>
    <source>
        <strain evidence="2 3">DSM 22170</strain>
    </source>
</reference>
<keyword evidence="3" id="KW-1185">Reference proteome</keyword>
<comment type="caution">
    <text evidence="2">The sequence shown here is derived from an EMBL/GenBank/DDBJ whole genome shotgun (WGS) entry which is preliminary data.</text>
</comment>
<feature type="region of interest" description="Disordered" evidence="1">
    <location>
        <begin position="27"/>
        <end position="46"/>
    </location>
</feature>
<accession>A0ABU1IX44</accession>
<name>A0ABU1IX44_9BACL</name>
<proteinExistence type="predicted"/>
<dbReference type="EMBL" id="JAVDQH010000005">
    <property type="protein sequence ID" value="MDR6243808.1"/>
    <property type="molecule type" value="Genomic_DNA"/>
</dbReference>
<organism evidence="2 3">
    <name type="scientific">Paenibacillus hunanensis</name>
    <dbReference type="NCBI Taxonomy" id="539262"/>
    <lineage>
        <taxon>Bacteria</taxon>
        <taxon>Bacillati</taxon>
        <taxon>Bacillota</taxon>
        <taxon>Bacilli</taxon>
        <taxon>Bacillales</taxon>
        <taxon>Paenibacillaceae</taxon>
        <taxon>Paenibacillus</taxon>
    </lineage>
</organism>